<evidence type="ECO:0000256" key="9">
    <source>
        <dbReference type="RuleBase" id="RU361157"/>
    </source>
</evidence>
<dbReference type="Proteomes" id="UP000196778">
    <property type="component" value="Unassembled WGS sequence"/>
</dbReference>
<feature type="transmembrane region" description="Helical" evidence="9">
    <location>
        <begin position="75"/>
        <end position="92"/>
    </location>
</feature>
<evidence type="ECO:0000313" key="11">
    <source>
        <dbReference type="EMBL" id="SJN37831.1"/>
    </source>
</evidence>
<reference evidence="12" key="1">
    <citation type="submission" date="2017-02" db="EMBL/GenBank/DDBJ databases">
        <authorList>
            <person name="Dridi B."/>
        </authorList>
    </citation>
    <scope>NUCLEOTIDE SEQUENCE [LARGE SCALE GENOMIC DNA]</scope>
    <source>
        <strain evidence="12">EB411</strain>
    </source>
</reference>
<comment type="subcellular location">
    <subcellularLocation>
        <location evidence="1">Cell inner membrane</location>
        <topology evidence="1">Multi-pass membrane protein</topology>
    </subcellularLocation>
    <subcellularLocation>
        <location evidence="9">Cell membrane</location>
        <topology evidence="9">Multi-pass membrane protein</topology>
    </subcellularLocation>
</comment>
<evidence type="ECO:0000256" key="6">
    <source>
        <dbReference type="ARBA" id="ARBA00022692"/>
    </source>
</evidence>
<evidence type="ECO:0000259" key="10">
    <source>
        <dbReference type="PROSITE" id="PS51012"/>
    </source>
</evidence>
<protein>
    <recommendedName>
        <fullName evidence="9">Transport permease protein</fullName>
    </recommendedName>
</protein>
<feature type="transmembrane region" description="Helical" evidence="9">
    <location>
        <begin position="153"/>
        <end position="177"/>
    </location>
</feature>
<keyword evidence="3 9" id="KW-0813">Transport</keyword>
<evidence type="ECO:0000256" key="8">
    <source>
        <dbReference type="ARBA" id="ARBA00023136"/>
    </source>
</evidence>
<evidence type="ECO:0000256" key="2">
    <source>
        <dbReference type="ARBA" id="ARBA00007783"/>
    </source>
</evidence>
<dbReference type="InterPro" id="IPR013525">
    <property type="entry name" value="ABC2_TM"/>
</dbReference>
<dbReference type="Pfam" id="PF01061">
    <property type="entry name" value="ABC2_membrane"/>
    <property type="match status" value="1"/>
</dbReference>
<keyword evidence="6 9" id="KW-0812">Transmembrane</keyword>
<proteinExistence type="inferred from homology"/>
<feature type="transmembrane region" description="Helical" evidence="9">
    <location>
        <begin position="189"/>
        <end position="210"/>
    </location>
</feature>
<dbReference type="EMBL" id="FUKR01000058">
    <property type="protein sequence ID" value="SJN37831.1"/>
    <property type="molecule type" value="Genomic_DNA"/>
</dbReference>
<dbReference type="InterPro" id="IPR047817">
    <property type="entry name" value="ABC2_TM_bact-type"/>
</dbReference>
<dbReference type="RefSeq" id="WP_087137949.1">
    <property type="nucleotide sequence ID" value="NZ_FUKR01000058.1"/>
</dbReference>
<evidence type="ECO:0000256" key="5">
    <source>
        <dbReference type="ARBA" id="ARBA00022519"/>
    </source>
</evidence>
<feature type="domain" description="ABC transmembrane type-2" evidence="10">
    <location>
        <begin position="45"/>
        <end position="286"/>
    </location>
</feature>
<dbReference type="PANTHER" id="PTHR30413">
    <property type="entry name" value="INNER MEMBRANE TRANSPORT PERMEASE"/>
    <property type="match status" value="1"/>
</dbReference>
<keyword evidence="4 9" id="KW-1003">Cell membrane</keyword>
<keyword evidence="5" id="KW-0997">Cell inner membrane</keyword>
<dbReference type="GO" id="GO:0005886">
    <property type="term" value="C:plasma membrane"/>
    <property type="evidence" value="ECO:0007669"/>
    <property type="project" value="UniProtKB-SubCell"/>
</dbReference>
<sequence>MTTVDLSEFRTPGRGRGILDVFRWHYLLRLLVRKGTQTRYRNSALGWGWSYVKPAAQFGVYYVVMGIILELHRNIPLFAVYLFSGIVMVNFFNESFSNATKSITDNRALVKKIYLPRELFPIAAVIGAFIHFLPQAAILLVVCLLMGWTPSLIGLAAIVVAIVIVAVTALGLGMFFGALNVAYRDAQNFVEIIQVFSTWSVPVLYTWHMVADKAPEWLFNIYMVNPLAAAVELFHRGMWRPVAERAIATDGGELFAGPANLWLNAGIGLAIAVVFLLAGQAVFRRFERRFAQDL</sequence>
<dbReference type="OrthoDB" id="9789409at2"/>
<accession>A0A1R4K038</accession>
<dbReference type="GO" id="GO:0015920">
    <property type="term" value="P:lipopolysaccharide transport"/>
    <property type="evidence" value="ECO:0007669"/>
    <property type="project" value="TreeGrafter"/>
</dbReference>
<feature type="transmembrane region" description="Helical" evidence="9">
    <location>
        <begin position="51"/>
        <end position="69"/>
    </location>
</feature>
<dbReference type="AlphaFoldDB" id="A0A1R4K038"/>
<gene>
    <name evidence="11" type="ORF">FM119_10640</name>
</gene>
<evidence type="ECO:0000256" key="1">
    <source>
        <dbReference type="ARBA" id="ARBA00004429"/>
    </source>
</evidence>
<dbReference type="PANTHER" id="PTHR30413:SF8">
    <property type="entry name" value="TRANSPORT PERMEASE PROTEIN"/>
    <property type="match status" value="1"/>
</dbReference>
<keyword evidence="8 9" id="KW-0472">Membrane</keyword>
<evidence type="ECO:0000313" key="12">
    <source>
        <dbReference type="Proteomes" id="UP000196778"/>
    </source>
</evidence>
<evidence type="ECO:0000256" key="7">
    <source>
        <dbReference type="ARBA" id="ARBA00022989"/>
    </source>
</evidence>
<organism evidence="11 12">
    <name type="scientific">Mycetocola reblochoni REB411</name>
    <dbReference type="NCBI Taxonomy" id="1255698"/>
    <lineage>
        <taxon>Bacteria</taxon>
        <taxon>Bacillati</taxon>
        <taxon>Actinomycetota</taxon>
        <taxon>Actinomycetes</taxon>
        <taxon>Micrococcales</taxon>
        <taxon>Microbacteriaceae</taxon>
        <taxon>Mycetocola</taxon>
    </lineage>
</organism>
<feature type="transmembrane region" description="Helical" evidence="9">
    <location>
        <begin position="261"/>
        <end position="283"/>
    </location>
</feature>
<dbReference type="PROSITE" id="PS51012">
    <property type="entry name" value="ABC_TM2"/>
    <property type="match status" value="1"/>
</dbReference>
<keyword evidence="12" id="KW-1185">Reference proteome</keyword>
<comment type="similarity">
    <text evidence="2 9">Belongs to the ABC-2 integral membrane protein family.</text>
</comment>
<evidence type="ECO:0000256" key="4">
    <source>
        <dbReference type="ARBA" id="ARBA00022475"/>
    </source>
</evidence>
<feature type="transmembrane region" description="Helical" evidence="9">
    <location>
        <begin position="119"/>
        <end position="147"/>
    </location>
</feature>
<name>A0A1R4K038_9MICO</name>
<dbReference type="GO" id="GO:0140359">
    <property type="term" value="F:ABC-type transporter activity"/>
    <property type="evidence" value="ECO:0007669"/>
    <property type="project" value="InterPro"/>
</dbReference>
<keyword evidence="7 9" id="KW-1133">Transmembrane helix</keyword>
<evidence type="ECO:0000256" key="3">
    <source>
        <dbReference type="ARBA" id="ARBA00022448"/>
    </source>
</evidence>